<name>A0A0F2D5Q0_STROR</name>
<accession>A0A0F2D5Q0</accession>
<dbReference type="RefSeq" id="WP_008283941.1">
    <property type="nucleotide sequence ID" value="NZ_CP054134.1"/>
</dbReference>
<dbReference type="OrthoDB" id="9805856at2"/>
<evidence type="ECO:0000259" key="2">
    <source>
        <dbReference type="PROSITE" id="PS50943"/>
    </source>
</evidence>
<evidence type="ECO:0000313" key="4">
    <source>
        <dbReference type="EMBL" id="QLL98578.1"/>
    </source>
</evidence>
<evidence type="ECO:0000313" key="5">
    <source>
        <dbReference type="Proteomes" id="UP000033657"/>
    </source>
</evidence>
<dbReference type="SUPFAM" id="SSF47413">
    <property type="entry name" value="lambda repressor-like DNA-binding domains"/>
    <property type="match status" value="1"/>
</dbReference>
<evidence type="ECO:0000256" key="1">
    <source>
        <dbReference type="ARBA" id="ARBA00023125"/>
    </source>
</evidence>
<dbReference type="AlphaFoldDB" id="A0A0F2D5Q0"/>
<dbReference type="InterPro" id="IPR001387">
    <property type="entry name" value="Cro/C1-type_HTH"/>
</dbReference>
<gene>
    <name evidence="4" type="ORF">HRE59_06085</name>
    <name evidence="3" type="ORF">TZ87_00684</name>
</gene>
<dbReference type="GO" id="GO:0003677">
    <property type="term" value="F:DNA binding"/>
    <property type="evidence" value="ECO:0007669"/>
    <property type="project" value="UniProtKB-KW"/>
</dbReference>
<dbReference type="SMART" id="SM00530">
    <property type="entry name" value="HTH_XRE"/>
    <property type="match status" value="1"/>
</dbReference>
<dbReference type="Pfam" id="PF01381">
    <property type="entry name" value="HTH_3"/>
    <property type="match status" value="1"/>
</dbReference>
<reference evidence="4 6" key="2">
    <citation type="submission" date="2020-05" db="EMBL/GenBank/DDBJ databases">
        <title>A novel sialic acid binding adhesin present in multiple species contributes to the pathogenesis of Infective endocarditis.</title>
        <authorList>
            <person name="Gaytan M.O."/>
            <person name="Singh A.K."/>
            <person name="Woodiga S.A."/>
            <person name="Patel S.A."/>
            <person name="Ann S.-S."/>
            <person name="Vera-Ponce de Leon A."/>
            <person name="McGrath S."/>
            <person name="Miller A."/>
            <person name="Bush J."/>
            <person name="van der Linden M."/>
            <person name="Magrini V."/>
            <person name="Wilson R.K."/>
            <person name="Kitten T."/>
            <person name="King S.J."/>
        </authorList>
    </citation>
    <scope>NUCLEOTIDE SEQUENCE [LARGE SCALE GENOMIC DNA]</scope>
    <source>
        <strain evidence="4 6">SN51445</strain>
    </source>
</reference>
<dbReference type="Proteomes" id="UP000033657">
    <property type="component" value="Unassembled WGS sequence"/>
</dbReference>
<proteinExistence type="predicted"/>
<keyword evidence="1 3" id="KW-0238">DNA-binding</keyword>
<dbReference type="CDD" id="cd00093">
    <property type="entry name" value="HTH_XRE"/>
    <property type="match status" value="1"/>
</dbReference>
<dbReference type="PANTHER" id="PTHR46558:SF13">
    <property type="entry name" value="HTH-TYPE TRANSCRIPTIONAL REGULATOR IMMR"/>
    <property type="match status" value="1"/>
</dbReference>
<dbReference type="InterPro" id="IPR010982">
    <property type="entry name" value="Lambda_DNA-bd_dom_sf"/>
</dbReference>
<dbReference type="PATRIC" id="fig|28037.209.peg.682"/>
<dbReference type="Proteomes" id="UP000510865">
    <property type="component" value="Chromosome"/>
</dbReference>
<dbReference type="EMBL" id="CP054134">
    <property type="protein sequence ID" value="QLL98578.1"/>
    <property type="molecule type" value="Genomic_DNA"/>
</dbReference>
<feature type="domain" description="HTH cro/C1-type" evidence="2">
    <location>
        <begin position="6"/>
        <end position="60"/>
    </location>
</feature>
<reference evidence="3 5" key="1">
    <citation type="submission" date="2015-02" db="EMBL/GenBank/DDBJ databases">
        <title>Evolution of amylase-binding proteins of oral streptococcal species.</title>
        <authorList>
            <person name="Haase E.M."/>
        </authorList>
    </citation>
    <scope>NUCLEOTIDE SEQUENCE [LARGE SCALE GENOMIC DNA]</scope>
    <source>
        <strain evidence="3 5">COL85/1862</strain>
    </source>
</reference>
<dbReference type="Gene3D" id="1.10.260.40">
    <property type="entry name" value="lambda repressor-like DNA-binding domains"/>
    <property type="match status" value="1"/>
</dbReference>
<dbReference type="PROSITE" id="PS50943">
    <property type="entry name" value="HTH_CROC1"/>
    <property type="match status" value="1"/>
</dbReference>
<sequence>MLGKQLKLFREQNGYSQNQIAEYLGTTRQTISNWENDKTIIDSHSLIRLADFYQISLDELCGRKKIPVYKNSKIKSMILANACTLWTCFASTHR</sequence>
<organism evidence="3 5">
    <name type="scientific">Streptococcus oralis subsp. oralis</name>
    <dbReference type="NCBI Taxonomy" id="1891914"/>
    <lineage>
        <taxon>Bacteria</taxon>
        <taxon>Bacillati</taxon>
        <taxon>Bacillota</taxon>
        <taxon>Bacilli</taxon>
        <taxon>Lactobacillales</taxon>
        <taxon>Streptococcaceae</taxon>
        <taxon>Streptococcus</taxon>
    </lineage>
</organism>
<protein>
    <submittedName>
        <fullName evidence="3">DNA-binding membrane protein</fullName>
    </submittedName>
    <submittedName>
        <fullName evidence="4">Helix-turn-helix transcriptional regulator</fullName>
    </submittedName>
</protein>
<evidence type="ECO:0000313" key="6">
    <source>
        <dbReference type="Proteomes" id="UP000510865"/>
    </source>
</evidence>
<dbReference type="PANTHER" id="PTHR46558">
    <property type="entry name" value="TRACRIPTIONAL REGULATORY PROTEIN-RELATED-RELATED"/>
    <property type="match status" value="1"/>
</dbReference>
<dbReference type="EMBL" id="JYGM01000001">
    <property type="protein sequence ID" value="KJQ65554.1"/>
    <property type="molecule type" value="Genomic_DNA"/>
</dbReference>
<evidence type="ECO:0000313" key="3">
    <source>
        <dbReference type="EMBL" id="KJQ65554.1"/>
    </source>
</evidence>